<dbReference type="PANTHER" id="PTHR31876">
    <property type="entry name" value="COV-LIKE PROTEIN 1"/>
    <property type="match status" value="1"/>
</dbReference>
<feature type="transmembrane region" description="Helical" evidence="1">
    <location>
        <begin position="60"/>
        <end position="83"/>
    </location>
</feature>
<gene>
    <name evidence="2" type="ORF">SAMN05421852_103185</name>
</gene>
<sequence length="210" mass="23861">MLGYRMKKRGILRRITIYFLNGLLIVLPIAVTVYLVHYVYRWLNELGLKWIIKAQIGWDFPGIGVIVVLLLIFCIGVIGRLWITKRLIALIETLINKVPLIKGLYNTLKEMIHSFIGEKKSFDQVVLVSVGPTKRLGFLTVKEPIFTVKDGKEYVGVYFPHSMQVSGDLHWVERERVEEVDLSVDEALKIILSAGVSGKMNKAPIEGIEP</sequence>
<evidence type="ECO:0000313" key="3">
    <source>
        <dbReference type="Proteomes" id="UP000199545"/>
    </source>
</evidence>
<reference evidence="2 3" key="1">
    <citation type="submission" date="2016-10" db="EMBL/GenBank/DDBJ databases">
        <authorList>
            <person name="de Groot N.N."/>
        </authorList>
    </citation>
    <scope>NUCLEOTIDE SEQUENCE [LARGE SCALE GENOMIC DNA]</scope>
    <source>
        <strain evidence="2 3">DSM 44778</strain>
    </source>
</reference>
<dbReference type="Pfam" id="PF04367">
    <property type="entry name" value="DUF502"/>
    <property type="match status" value="1"/>
</dbReference>
<feature type="transmembrane region" description="Helical" evidence="1">
    <location>
        <begin position="15"/>
        <end position="40"/>
    </location>
</feature>
<keyword evidence="1" id="KW-0472">Membrane</keyword>
<dbReference type="EMBL" id="FORR01000003">
    <property type="protein sequence ID" value="SFI99969.1"/>
    <property type="molecule type" value="Genomic_DNA"/>
</dbReference>
<evidence type="ECO:0000256" key="1">
    <source>
        <dbReference type="SAM" id="Phobius"/>
    </source>
</evidence>
<keyword evidence="1" id="KW-1133">Transmembrane helix</keyword>
<protein>
    <submittedName>
        <fullName evidence="2">Uncharacterized membrane protein</fullName>
    </submittedName>
</protein>
<evidence type="ECO:0000313" key="2">
    <source>
        <dbReference type="EMBL" id="SFI99969.1"/>
    </source>
</evidence>
<dbReference type="Proteomes" id="UP000199545">
    <property type="component" value="Unassembled WGS sequence"/>
</dbReference>
<keyword evidence="1" id="KW-0812">Transmembrane</keyword>
<dbReference type="AlphaFoldDB" id="A0A1I3MSN9"/>
<accession>A0A1I3MSN9</accession>
<keyword evidence="3" id="KW-1185">Reference proteome</keyword>
<proteinExistence type="predicted"/>
<dbReference type="PANTHER" id="PTHR31876:SF26">
    <property type="entry name" value="PROTEIN LIKE COV 2"/>
    <property type="match status" value="1"/>
</dbReference>
<dbReference type="InterPro" id="IPR007462">
    <property type="entry name" value="COV1-like"/>
</dbReference>
<organism evidence="2 3">
    <name type="scientific">Thermoflavimicrobium dichotomicum</name>
    <dbReference type="NCBI Taxonomy" id="46223"/>
    <lineage>
        <taxon>Bacteria</taxon>
        <taxon>Bacillati</taxon>
        <taxon>Bacillota</taxon>
        <taxon>Bacilli</taxon>
        <taxon>Bacillales</taxon>
        <taxon>Thermoactinomycetaceae</taxon>
        <taxon>Thermoflavimicrobium</taxon>
    </lineage>
</organism>
<name>A0A1I3MSN9_9BACL</name>